<evidence type="ECO:0000256" key="3">
    <source>
        <dbReference type="ARBA" id="ARBA00022737"/>
    </source>
</evidence>
<dbReference type="GO" id="GO:0060285">
    <property type="term" value="P:cilium-dependent cell motility"/>
    <property type="evidence" value="ECO:0007669"/>
    <property type="project" value="TreeGrafter"/>
</dbReference>
<keyword evidence="5" id="KW-0966">Cell projection</keyword>
<dbReference type="EMBL" id="JAODUO010001043">
    <property type="protein sequence ID" value="KAK2171653.1"/>
    <property type="molecule type" value="Genomic_DNA"/>
</dbReference>
<evidence type="ECO:0000259" key="6">
    <source>
        <dbReference type="PROSITE" id="PS51336"/>
    </source>
</evidence>
<dbReference type="Gene3D" id="2.30.29.170">
    <property type="match status" value="3"/>
</dbReference>
<keyword evidence="8" id="KW-1185">Reference proteome</keyword>
<evidence type="ECO:0000256" key="1">
    <source>
        <dbReference type="ARBA" id="ARBA00004430"/>
    </source>
</evidence>
<dbReference type="PANTHER" id="PTHR12086">
    <property type="entry name" value="EF-HAND DOMAIN C-TERMINAL CONTAINING PROTEIN"/>
    <property type="match status" value="1"/>
</dbReference>
<dbReference type="InterPro" id="IPR040193">
    <property type="entry name" value="EFHC1/EFHC2/EFHB"/>
</dbReference>
<dbReference type="Proteomes" id="UP001209878">
    <property type="component" value="Unassembled WGS sequence"/>
</dbReference>
<accession>A0AAD9NK92</accession>
<dbReference type="InterPro" id="IPR006602">
    <property type="entry name" value="DM10_dom"/>
</dbReference>
<feature type="domain" description="DM10" evidence="6">
    <location>
        <begin position="236"/>
        <end position="356"/>
    </location>
</feature>
<feature type="domain" description="DM10" evidence="6">
    <location>
        <begin position="88"/>
        <end position="193"/>
    </location>
</feature>
<dbReference type="PROSITE" id="PS51336">
    <property type="entry name" value="DM10"/>
    <property type="match status" value="3"/>
</dbReference>
<dbReference type="GO" id="GO:0005930">
    <property type="term" value="C:axoneme"/>
    <property type="evidence" value="ECO:0007669"/>
    <property type="project" value="UniProtKB-SubCell"/>
</dbReference>
<keyword evidence="2" id="KW-0963">Cytoplasm</keyword>
<dbReference type="SMART" id="SM00676">
    <property type="entry name" value="DM10"/>
    <property type="match status" value="3"/>
</dbReference>
<keyword evidence="4" id="KW-0206">Cytoskeleton</keyword>
<sequence length="669" mass="76618">MEGLPFLPGNTFRDPTKTNFHVSHNLTYKNGYALPRRPEMAVGGIPIQYNQLSESELDELANFKPTLTYGQAKQAPPEDFVPGHVAWDKKVLKFDAWFKQTVCESPEEHFRVRHVGLYYYLEDDSISVIEPHVENSGIPQGKLIKRQRLPKNDVGDHWHWKDLNVGVNVTFYGKVFHIYNCDKWTSNYLTSEGIEVNPPEGVPSDPYIERRIKAAELRTYKTPTDFDKLRQFLEMDRKVLRFYCVWDDRDKMFGQMRKFILHYYLVDDTLEIREVHDANDGRDPFPVLICRHKVPKDRYHVPSTFPHVVMELSNQEIKAYFTPRDFHIGDTVSIYNRRFLIYDVDDFTKAFYWKNFGVTDFDPVNVDQPANPNAKMEVAPYNGFGSLEDSMQSCLSLVPQPPKKDYIKMLDNDHKNLRFEALLDTPHPEDQGRRFIISYHLSNDTMTIYEPPVRNSGIIGGKFLENTRVAKPGSTPNSPQFYGPADCFIGAIIEVFGHRFVIINADEFVLTYMKEHASQFPEHTVQSVQGKLLDNPPPGEPLKGGPTHVTRDAGLTDRESLVNEVEGQLKKLAITASNRKDHVFLSINTNRQGFISKENLRALVSHHHLPADPDIIDGLAARIGADPEHITLEEMRTFFEAEKHTAATYNPIVTHPMPPSLATGRIPAP</sequence>
<dbReference type="PANTHER" id="PTHR12086:SF9">
    <property type="entry name" value="EF-HAND DOMAIN-CONTAINING PROTEIN 1"/>
    <property type="match status" value="1"/>
</dbReference>
<dbReference type="FunFam" id="2.30.29.170:FF:000002">
    <property type="entry name" value="EF-hand domain (C-terminal) containing 1"/>
    <property type="match status" value="1"/>
</dbReference>
<dbReference type="InterPro" id="IPR011992">
    <property type="entry name" value="EF-hand-dom_pair"/>
</dbReference>
<reference evidence="7" key="1">
    <citation type="journal article" date="2023" name="Mol. Biol. Evol.">
        <title>Third-Generation Sequencing Reveals the Adaptive Role of the Epigenome in Three Deep-Sea Polychaetes.</title>
        <authorList>
            <person name="Perez M."/>
            <person name="Aroh O."/>
            <person name="Sun Y."/>
            <person name="Lan Y."/>
            <person name="Juniper S.K."/>
            <person name="Young C.R."/>
            <person name="Angers B."/>
            <person name="Qian P.Y."/>
        </authorList>
    </citation>
    <scope>NUCLEOTIDE SEQUENCE</scope>
    <source>
        <strain evidence="7">R07B-5</strain>
    </source>
</reference>
<dbReference type="GO" id="GO:0043014">
    <property type="term" value="F:alpha-tubulin binding"/>
    <property type="evidence" value="ECO:0007669"/>
    <property type="project" value="TreeGrafter"/>
</dbReference>
<dbReference type="GO" id="GO:0007052">
    <property type="term" value="P:mitotic spindle organization"/>
    <property type="evidence" value="ECO:0007669"/>
    <property type="project" value="TreeGrafter"/>
</dbReference>
<dbReference type="Pfam" id="PF06565">
    <property type="entry name" value="DM10_dom"/>
    <property type="match status" value="3"/>
</dbReference>
<evidence type="ECO:0000313" key="7">
    <source>
        <dbReference type="EMBL" id="KAK2171653.1"/>
    </source>
</evidence>
<dbReference type="AlphaFoldDB" id="A0AAD9NK92"/>
<evidence type="ECO:0000256" key="5">
    <source>
        <dbReference type="ARBA" id="ARBA00023273"/>
    </source>
</evidence>
<feature type="domain" description="DM10" evidence="6">
    <location>
        <begin position="413"/>
        <end position="517"/>
    </location>
</feature>
<comment type="caution">
    <text evidence="7">The sequence shown here is derived from an EMBL/GenBank/DDBJ whole genome shotgun (WGS) entry which is preliminary data.</text>
</comment>
<name>A0AAD9NK92_RIDPI</name>
<evidence type="ECO:0000256" key="2">
    <source>
        <dbReference type="ARBA" id="ARBA00022490"/>
    </source>
</evidence>
<dbReference type="GO" id="GO:0000281">
    <property type="term" value="P:mitotic cytokinesis"/>
    <property type="evidence" value="ECO:0007669"/>
    <property type="project" value="TreeGrafter"/>
</dbReference>
<evidence type="ECO:0000256" key="4">
    <source>
        <dbReference type="ARBA" id="ARBA00023212"/>
    </source>
</evidence>
<dbReference type="SUPFAM" id="SSF47473">
    <property type="entry name" value="EF-hand"/>
    <property type="match status" value="1"/>
</dbReference>
<dbReference type="FunFam" id="2.30.29.170:FF:000003">
    <property type="entry name" value="EF-hand domain (C-terminal) containing 1"/>
    <property type="match status" value="1"/>
</dbReference>
<keyword evidence="3" id="KW-0677">Repeat</keyword>
<dbReference type="GO" id="GO:0072686">
    <property type="term" value="C:mitotic spindle"/>
    <property type="evidence" value="ECO:0007669"/>
    <property type="project" value="TreeGrafter"/>
</dbReference>
<evidence type="ECO:0000313" key="8">
    <source>
        <dbReference type="Proteomes" id="UP001209878"/>
    </source>
</evidence>
<protein>
    <recommendedName>
        <fullName evidence="6">DM10 domain-containing protein</fullName>
    </recommendedName>
</protein>
<dbReference type="FunFam" id="2.30.29.170:FF:000001">
    <property type="entry name" value="EF-hand domain containing 1"/>
    <property type="match status" value="1"/>
</dbReference>
<gene>
    <name evidence="7" type="ORF">NP493_1048g00033</name>
</gene>
<proteinExistence type="predicted"/>
<comment type="subcellular location">
    <subcellularLocation>
        <location evidence="1">Cytoplasm</location>
        <location evidence="1">Cytoskeleton</location>
        <location evidence="1">Cilium axoneme</location>
    </subcellularLocation>
</comment>
<organism evidence="7 8">
    <name type="scientific">Ridgeia piscesae</name>
    <name type="common">Tubeworm</name>
    <dbReference type="NCBI Taxonomy" id="27915"/>
    <lineage>
        <taxon>Eukaryota</taxon>
        <taxon>Metazoa</taxon>
        <taxon>Spiralia</taxon>
        <taxon>Lophotrochozoa</taxon>
        <taxon>Annelida</taxon>
        <taxon>Polychaeta</taxon>
        <taxon>Sedentaria</taxon>
        <taxon>Canalipalpata</taxon>
        <taxon>Sabellida</taxon>
        <taxon>Siboglinidae</taxon>
        <taxon>Ridgeia</taxon>
    </lineage>
</organism>